<comment type="caution">
    <text evidence="4">The sequence shown here is derived from an EMBL/GenBank/DDBJ whole genome shotgun (WGS) entry which is preliminary data.</text>
</comment>
<accession>A0A846LMF9</accession>
<proteinExistence type="predicted"/>
<evidence type="ECO:0000313" key="4">
    <source>
        <dbReference type="EMBL" id="NIH67704.1"/>
    </source>
</evidence>
<keyword evidence="6" id="KW-1185">Reference proteome</keyword>
<evidence type="ECO:0000313" key="6">
    <source>
        <dbReference type="Proteomes" id="UP000648663"/>
    </source>
</evidence>
<dbReference type="RefSeq" id="WP_166755057.1">
    <property type="nucleotide sequence ID" value="NZ_BAABJU010000012.1"/>
</dbReference>
<reference evidence="6" key="2">
    <citation type="journal article" date="2019" name="Int. J. Syst. Evol. Microbiol.">
        <title>The Global Catalogue of Microorganisms (GCM) 10K type strain sequencing project: providing services to taxonomists for standard genome sequencing and annotation.</title>
        <authorList>
            <consortium name="The Broad Institute Genomics Platform"/>
            <consortium name="The Broad Institute Genome Sequencing Center for Infectious Disease"/>
            <person name="Wu L."/>
            <person name="Ma J."/>
        </authorList>
    </citation>
    <scope>NUCLEOTIDE SEQUENCE [LARGE SCALE GENOMIC DNA]</scope>
    <source>
        <strain evidence="6">CGMCC 4.5581</strain>
    </source>
</reference>
<dbReference type="Pfam" id="PF13692">
    <property type="entry name" value="Glyco_trans_1_4"/>
    <property type="match status" value="1"/>
</dbReference>
<dbReference type="EMBL" id="JAAMPA010000001">
    <property type="protein sequence ID" value="NIH67704.1"/>
    <property type="molecule type" value="Genomic_DNA"/>
</dbReference>
<dbReference type="GO" id="GO:0016757">
    <property type="term" value="F:glycosyltransferase activity"/>
    <property type="evidence" value="ECO:0007669"/>
    <property type="project" value="UniProtKB-KW"/>
</dbReference>
<evidence type="ECO:0000256" key="2">
    <source>
        <dbReference type="ARBA" id="ARBA00022679"/>
    </source>
</evidence>
<dbReference type="EMBL" id="BMMI01000005">
    <property type="protein sequence ID" value="GGL71964.1"/>
    <property type="molecule type" value="Genomic_DNA"/>
</dbReference>
<dbReference type="CDD" id="cd03801">
    <property type="entry name" value="GT4_PimA-like"/>
    <property type="match status" value="1"/>
</dbReference>
<name>A0A846LMF9_9ACTN</name>
<protein>
    <submittedName>
        <fullName evidence="4">Glycosyltransferase involved in cell wall biosynthesis</fullName>
    </submittedName>
    <submittedName>
        <fullName evidence="3">Hexosyltransferase</fullName>
    </submittedName>
</protein>
<dbReference type="Gene3D" id="3.40.50.2000">
    <property type="entry name" value="Glycogen Phosphorylase B"/>
    <property type="match status" value="3"/>
</dbReference>
<keyword evidence="1" id="KW-0328">Glycosyltransferase</keyword>
<dbReference type="PANTHER" id="PTHR12526">
    <property type="entry name" value="GLYCOSYLTRANSFERASE"/>
    <property type="match status" value="1"/>
</dbReference>
<gene>
    <name evidence="4" type="ORF">FB380_002150</name>
    <name evidence="3" type="ORF">GCM10011589_30360</name>
</gene>
<sequence>MSDISSVTSVDRTGRIGLVPARFGEGMVGGAEIVLAEMAKRLQARGWDVEILTTTALDHFRWDNVLPAGESVEQGLNVRRFPAVFDDTPERGALDVAVATGQPLSLLQQQRWINSGMRSPELYHHLLDRAEDYRGLIYGPYVFWPAYACSQLLPEKSMLWTCLHDEPAAHLDLFDPVLSGIAGLFLQTEPEHALAHRVTRRLAPHSVVGCGVEVPESYDPAGFRQRYGLPERFVLYAGRREGAKGWEDMLAAYARAVETRGLPLALVTFGSGEVNPPASVADRVFDLGFLPDAERDNAFAAAEAYLQPSRYEAFSRTVMEAWLAGTPVIANGGSDVVRWHCERSGAGLVYDDESEFAECLSFVADAPDLARQLAAGGRDYVLSNYTWDRVLDGVEEGLTTWTTA</sequence>
<dbReference type="SUPFAM" id="SSF53756">
    <property type="entry name" value="UDP-Glycosyltransferase/glycogen phosphorylase"/>
    <property type="match status" value="1"/>
</dbReference>
<evidence type="ECO:0000256" key="1">
    <source>
        <dbReference type="ARBA" id="ARBA00022676"/>
    </source>
</evidence>
<dbReference type="Proteomes" id="UP000552836">
    <property type="component" value="Unassembled WGS sequence"/>
</dbReference>
<dbReference type="PANTHER" id="PTHR12526:SF510">
    <property type="entry name" value="D-INOSITOL 3-PHOSPHATE GLYCOSYLTRANSFERASE"/>
    <property type="match status" value="1"/>
</dbReference>
<dbReference type="Proteomes" id="UP000648663">
    <property type="component" value="Unassembled WGS sequence"/>
</dbReference>
<dbReference type="AlphaFoldDB" id="A0A846LMF9"/>
<organism evidence="4 5">
    <name type="scientific">Modestobacter marinus</name>
    <dbReference type="NCBI Taxonomy" id="477641"/>
    <lineage>
        <taxon>Bacteria</taxon>
        <taxon>Bacillati</taxon>
        <taxon>Actinomycetota</taxon>
        <taxon>Actinomycetes</taxon>
        <taxon>Geodermatophilales</taxon>
        <taxon>Geodermatophilaceae</taxon>
        <taxon>Modestobacter</taxon>
    </lineage>
</organism>
<evidence type="ECO:0000313" key="3">
    <source>
        <dbReference type="EMBL" id="GGL71964.1"/>
    </source>
</evidence>
<keyword evidence="2 4" id="KW-0808">Transferase</keyword>
<reference evidence="4 5" key="3">
    <citation type="submission" date="2020-02" db="EMBL/GenBank/DDBJ databases">
        <title>Sequencing the genomes of 1000 actinobacteria strains.</title>
        <authorList>
            <person name="Klenk H.-P."/>
        </authorList>
    </citation>
    <scope>NUCLEOTIDE SEQUENCE [LARGE SCALE GENOMIC DNA]</scope>
    <source>
        <strain evidence="4 5">DSM 45201</strain>
    </source>
</reference>
<reference evidence="3" key="1">
    <citation type="journal article" date="2014" name="Int. J. Syst. Evol. Microbiol.">
        <title>Complete genome of a new Firmicutes species belonging to the dominant human colonic microbiota ('Ruminococcus bicirculans') reveals two chromosomes and a selective capacity to utilize plant glucans.</title>
        <authorList>
            <consortium name="NISC Comparative Sequencing Program"/>
            <person name="Wegmann U."/>
            <person name="Louis P."/>
            <person name="Goesmann A."/>
            <person name="Henrissat B."/>
            <person name="Duncan S.H."/>
            <person name="Flint H.J."/>
        </authorList>
    </citation>
    <scope>NUCLEOTIDE SEQUENCE</scope>
    <source>
        <strain evidence="3">CGMCC 4.5581</strain>
    </source>
</reference>
<evidence type="ECO:0000313" key="5">
    <source>
        <dbReference type="Proteomes" id="UP000552836"/>
    </source>
</evidence>
<reference evidence="3" key="4">
    <citation type="submission" date="2024-05" db="EMBL/GenBank/DDBJ databases">
        <authorList>
            <person name="Sun Q."/>
            <person name="Zhou Y."/>
        </authorList>
    </citation>
    <scope>NUCLEOTIDE SEQUENCE</scope>
    <source>
        <strain evidence="3">CGMCC 4.5581</strain>
    </source>
</reference>